<dbReference type="AlphaFoldDB" id="A0A2M9A914"/>
<evidence type="ECO:0000256" key="5">
    <source>
        <dbReference type="ARBA" id="ARBA00022556"/>
    </source>
</evidence>
<organism evidence="9 10">
    <name type="scientific">Hallerella succinigenes</name>
    <dbReference type="NCBI Taxonomy" id="1896222"/>
    <lineage>
        <taxon>Bacteria</taxon>
        <taxon>Pseudomonadati</taxon>
        <taxon>Fibrobacterota</taxon>
        <taxon>Fibrobacteria</taxon>
        <taxon>Fibrobacterales</taxon>
        <taxon>Fibrobacteraceae</taxon>
        <taxon>Hallerella</taxon>
    </lineage>
</organism>
<evidence type="ECO:0000313" key="10">
    <source>
        <dbReference type="Proteomes" id="UP000231134"/>
    </source>
</evidence>
<proteinExistence type="predicted"/>
<dbReference type="FunFam" id="3.10.129.10:FF:000001">
    <property type="entry name" value="3-hydroxyacyl-[acyl-carrier-protein] dehydratase FabZ"/>
    <property type="match status" value="1"/>
</dbReference>
<dbReference type="GO" id="GO:0016020">
    <property type="term" value="C:membrane"/>
    <property type="evidence" value="ECO:0007669"/>
    <property type="project" value="GOC"/>
</dbReference>
<protein>
    <recommendedName>
        <fullName evidence="2">3-hydroxyacyl-[acyl-carrier-protein] dehydratase</fullName>
        <ecNumber evidence="2">4.2.1.59</ecNumber>
    </recommendedName>
</protein>
<dbReference type="EC" id="4.2.1.59" evidence="2"/>
<dbReference type="NCBIfam" id="NF000582">
    <property type="entry name" value="PRK00006.1"/>
    <property type="match status" value="1"/>
</dbReference>
<keyword evidence="3" id="KW-0963">Cytoplasm</keyword>
<dbReference type="PANTHER" id="PTHR30272">
    <property type="entry name" value="3-HYDROXYACYL-[ACYL-CARRIER-PROTEIN] DEHYDRATASE"/>
    <property type="match status" value="1"/>
</dbReference>
<comment type="function">
    <text evidence="8">Involved in unsaturated fatty acids biosynthesis. Catalyzes the dehydration of short chain beta-hydroxyacyl-ACPs and long chain saturated and unsaturated beta-hydroxyacyl-ACPs.</text>
</comment>
<dbReference type="RefSeq" id="WP_100426079.1">
    <property type="nucleotide sequence ID" value="NZ_JAQXKX010000051.1"/>
</dbReference>
<dbReference type="SUPFAM" id="SSF54637">
    <property type="entry name" value="Thioesterase/thiol ester dehydrase-isomerase"/>
    <property type="match status" value="1"/>
</dbReference>
<accession>A0A2M9A914</accession>
<dbReference type="CDD" id="cd01288">
    <property type="entry name" value="FabZ"/>
    <property type="match status" value="1"/>
</dbReference>
<dbReference type="OrthoDB" id="9772788at2"/>
<sequence>MLTDTLPKSTKPGVLYDYAAILQILPHRYPFLYIDQVLSMDLEAEVPTIVAQKNVSFNEPFFQGHFPGEPVMPGVIQIETMAQAGAILAGLRYETECAGKRPAFMGVDACRFRRPVRPGDTLDVRVSLDKMRRGILFFTGEIRCGDQVVCNATFSATMI</sequence>
<comment type="subcellular location">
    <subcellularLocation>
        <location evidence="1">Cytoplasm</location>
    </subcellularLocation>
</comment>
<gene>
    <name evidence="9" type="ORF">BGX16_2218</name>
</gene>
<comment type="caution">
    <text evidence="9">The sequence shown here is derived from an EMBL/GenBank/DDBJ whole genome shotgun (WGS) entry which is preliminary data.</text>
</comment>
<evidence type="ECO:0000256" key="3">
    <source>
        <dbReference type="ARBA" id="ARBA00022490"/>
    </source>
</evidence>
<dbReference type="GO" id="GO:0005737">
    <property type="term" value="C:cytoplasm"/>
    <property type="evidence" value="ECO:0007669"/>
    <property type="project" value="UniProtKB-SubCell"/>
</dbReference>
<dbReference type="Proteomes" id="UP000231134">
    <property type="component" value="Unassembled WGS sequence"/>
</dbReference>
<evidence type="ECO:0000313" key="9">
    <source>
        <dbReference type="EMBL" id="PJJ42200.1"/>
    </source>
</evidence>
<dbReference type="PANTHER" id="PTHR30272:SF1">
    <property type="entry name" value="3-HYDROXYACYL-[ACYL-CARRIER-PROTEIN] DEHYDRATASE"/>
    <property type="match status" value="1"/>
</dbReference>
<dbReference type="Pfam" id="PF07977">
    <property type="entry name" value="FabA"/>
    <property type="match status" value="1"/>
</dbReference>
<keyword evidence="10" id="KW-1185">Reference proteome</keyword>
<evidence type="ECO:0000256" key="7">
    <source>
        <dbReference type="ARBA" id="ARBA00023239"/>
    </source>
</evidence>
<keyword evidence="7" id="KW-0456">Lyase</keyword>
<evidence type="ECO:0000256" key="8">
    <source>
        <dbReference type="ARBA" id="ARBA00025049"/>
    </source>
</evidence>
<dbReference type="EMBL" id="PGEX01000001">
    <property type="protein sequence ID" value="PJJ42200.1"/>
    <property type="molecule type" value="Genomic_DNA"/>
</dbReference>
<keyword evidence="6" id="KW-0443">Lipid metabolism</keyword>
<evidence type="ECO:0000256" key="2">
    <source>
        <dbReference type="ARBA" id="ARBA00013167"/>
    </source>
</evidence>
<dbReference type="Gene3D" id="3.10.129.10">
    <property type="entry name" value="Hotdog Thioesterase"/>
    <property type="match status" value="1"/>
</dbReference>
<reference evidence="9 10" key="1">
    <citation type="submission" date="2017-11" db="EMBL/GenBank/DDBJ databases">
        <title>Animal gut microbial communities from fecal samples from Wisconsin, USA.</title>
        <authorList>
            <person name="Neumann A."/>
        </authorList>
    </citation>
    <scope>NUCLEOTIDE SEQUENCE [LARGE SCALE GENOMIC DNA]</scope>
    <source>
        <strain evidence="9 10">UWS3</strain>
    </source>
</reference>
<dbReference type="GO" id="GO:0009245">
    <property type="term" value="P:lipid A biosynthetic process"/>
    <property type="evidence" value="ECO:0007669"/>
    <property type="project" value="UniProtKB-KW"/>
</dbReference>
<evidence type="ECO:0000256" key="4">
    <source>
        <dbReference type="ARBA" id="ARBA00022516"/>
    </source>
</evidence>
<name>A0A2M9A914_9BACT</name>
<dbReference type="GO" id="GO:0019171">
    <property type="term" value="F:(3R)-hydroxyacyl-[acyl-carrier-protein] dehydratase activity"/>
    <property type="evidence" value="ECO:0007669"/>
    <property type="project" value="UniProtKB-EC"/>
</dbReference>
<dbReference type="InterPro" id="IPR013114">
    <property type="entry name" value="FabA_FabZ"/>
</dbReference>
<evidence type="ECO:0000256" key="1">
    <source>
        <dbReference type="ARBA" id="ARBA00004496"/>
    </source>
</evidence>
<keyword evidence="4" id="KW-0444">Lipid biosynthesis</keyword>
<keyword evidence="5" id="KW-0441">Lipid A biosynthesis</keyword>
<evidence type="ECO:0000256" key="6">
    <source>
        <dbReference type="ARBA" id="ARBA00023098"/>
    </source>
</evidence>
<dbReference type="InterPro" id="IPR029069">
    <property type="entry name" value="HotDog_dom_sf"/>
</dbReference>